<dbReference type="InterPro" id="IPR000192">
    <property type="entry name" value="Aminotrans_V_dom"/>
</dbReference>
<sequence length="370" mass="37876">MLKELSMSDLGWNPLHGVPSYPAERYAVLADRIGGILRSRNDIVLMQAEAVVALEAAAVSLARPGLSALNIITSTYGGWFGQWLRRGGATVRDIVAEPGLPIEIEAVAKALDAGPHIDVLALVHAESASGSLNPLPEILALARARGVVTVVDAVASVGGHRLDVDDLGIDIAVIGPQKALGGPAGVSALSVSGRAWHLILRDGAPRDSILSLADQKSWVDGGRRGLPGTPAPLEFFALEKALDRIEAEGLENVVARHALAASATRAGLAALGAPAWVPAAKASNLVTAVPVPKALAPAALIAAAGQLGVELTEGVGTAPARLMRLNHTGPRAAFQTVLSNVVAYGAALRQAGHPSDIAAASEAISAAYRS</sequence>
<dbReference type="GO" id="GO:0004069">
    <property type="term" value="F:L-aspartate:2-oxoglutarate aminotransferase activity"/>
    <property type="evidence" value="ECO:0007669"/>
    <property type="project" value="UniProtKB-EC"/>
</dbReference>
<dbReference type="InterPro" id="IPR015422">
    <property type="entry name" value="PyrdxlP-dep_Trfase_small"/>
</dbReference>
<feature type="modified residue" description="N6-(pyridoxal phosphate)lysine" evidence="7">
    <location>
        <position position="178"/>
    </location>
</feature>
<dbReference type="PANTHER" id="PTHR21152:SF24">
    <property type="entry name" value="ALANINE--GLYOXYLATE AMINOTRANSFERASE 1"/>
    <property type="match status" value="1"/>
</dbReference>
<evidence type="ECO:0000256" key="1">
    <source>
        <dbReference type="ARBA" id="ARBA00001933"/>
    </source>
</evidence>
<reference evidence="9 10" key="1">
    <citation type="journal article" date="2006" name="Genome Biol.">
        <title>The genome of Rhizobium leguminosarum has recognizable core and accessory components.</title>
        <authorList>
            <person name="Young J.W."/>
            <person name="Crossman L.C."/>
            <person name="Johnston A.W.B."/>
            <person name="Thomson N.R."/>
            <person name="Ghazoui Z.F."/>
            <person name="Hull K.H."/>
            <person name="Wexler M."/>
            <person name="Curson A.R.J."/>
            <person name="Todd J.D."/>
            <person name="Poole P.S."/>
            <person name="Mauchline T.H."/>
            <person name="East A.K."/>
            <person name="Quail M.A."/>
            <person name="Churcher C."/>
            <person name="Arrowsmith C."/>
            <person name="Cherevach A."/>
            <person name="Chillingworth T."/>
            <person name="Clarke K."/>
            <person name="Cronin A."/>
            <person name="Davis P."/>
            <person name="Fraser A."/>
            <person name="Hance Z."/>
            <person name="Hauser H."/>
            <person name="Jagels K."/>
            <person name="Moule S."/>
            <person name="Mungall K."/>
            <person name="Norbertczak H."/>
            <person name="Rabbinowitsch E."/>
            <person name="Sanders M."/>
            <person name="Simmonds M."/>
            <person name="Whitehead S."/>
            <person name="Parkhill J."/>
        </authorList>
    </citation>
    <scope>NUCLEOTIDE SEQUENCE [LARGE SCALE GENOMIC DNA]</scope>
    <source>
        <strain evidence="10">DSM 114642 / LMG 32736 / 3841</strain>
    </source>
</reference>
<evidence type="ECO:0000256" key="6">
    <source>
        <dbReference type="PIRSR" id="PIRSR000524-1"/>
    </source>
</evidence>
<dbReference type="GO" id="GO:0004760">
    <property type="term" value="F:L-serine-pyruvate transaminase activity"/>
    <property type="evidence" value="ECO:0007669"/>
    <property type="project" value="TreeGrafter"/>
</dbReference>
<evidence type="ECO:0000256" key="4">
    <source>
        <dbReference type="ARBA" id="ARBA00022679"/>
    </source>
</evidence>
<keyword evidence="4 9" id="KW-0808">Transferase</keyword>
<dbReference type="InterPro" id="IPR024169">
    <property type="entry name" value="SP_NH2Trfase/AEP_transaminase"/>
</dbReference>
<gene>
    <name evidence="9" type="ordered locus">pRL90254</name>
</gene>
<dbReference type="Proteomes" id="UP000006575">
    <property type="component" value="Plasmid pRL9"/>
</dbReference>
<dbReference type="InterPro" id="IPR015424">
    <property type="entry name" value="PyrdxlP-dep_Trfase"/>
</dbReference>
<dbReference type="HOGENOM" id="CLU_027686_0_1_5"/>
<dbReference type="Pfam" id="PF00266">
    <property type="entry name" value="Aminotran_5"/>
    <property type="match status" value="1"/>
</dbReference>
<evidence type="ECO:0000259" key="8">
    <source>
        <dbReference type="Pfam" id="PF00266"/>
    </source>
</evidence>
<dbReference type="GO" id="GO:0019265">
    <property type="term" value="P:glycine biosynthetic process, by transamination of glyoxylate"/>
    <property type="evidence" value="ECO:0007669"/>
    <property type="project" value="TreeGrafter"/>
</dbReference>
<comment type="similarity">
    <text evidence="2">Belongs to the class-V pyridoxal-phosphate-dependent aminotransferase family.</text>
</comment>
<dbReference type="EC" id="2.6.1.1" evidence="9"/>
<keyword evidence="5 7" id="KW-0663">Pyridoxal phosphate</keyword>
<comment type="cofactor">
    <cofactor evidence="1 7">
        <name>pyridoxal 5'-phosphate</name>
        <dbReference type="ChEBI" id="CHEBI:597326"/>
    </cofactor>
</comment>
<accession>Q1M8V6</accession>
<feature type="domain" description="Aminotransferase class V" evidence="8">
    <location>
        <begin position="84"/>
        <end position="328"/>
    </location>
</feature>
<dbReference type="Gene3D" id="3.90.1150.10">
    <property type="entry name" value="Aspartate Aminotransferase, domain 1"/>
    <property type="match status" value="1"/>
</dbReference>
<proteinExistence type="inferred from homology"/>
<evidence type="ECO:0000256" key="3">
    <source>
        <dbReference type="ARBA" id="ARBA00022576"/>
    </source>
</evidence>
<evidence type="ECO:0000313" key="10">
    <source>
        <dbReference type="Proteomes" id="UP000006575"/>
    </source>
</evidence>
<evidence type="ECO:0000256" key="7">
    <source>
        <dbReference type="PIRSR" id="PIRSR000524-50"/>
    </source>
</evidence>
<evidence type="ECO:0000256" key="2">
    <source>
        <dbReference type="ARBA" id="ARBA00009236"/>
    </source>
</evidence>
<dbReference type="InterPro" id="IPR015421">
    <property type="entry name" value="PyrdxlP-dep_Trfase_major"/>
</dbReference>
<keyword evidence="10" id="KW-1185">Reference proteome</keyword>
<keyword evidence="9" id="KW-0614">Plasmid</keyword>
<organism evidence="9 10">
    <name type="scientific">Rhizobium johnstonii (strain DSM 114642 / LMG 32736 / 3841)</name>
    <name type="common">Rhizobium leguminosarum bv. viciae</name>
    <dbReference type="NCBI Taxonomy" id="216596"/>
    <lineage>
        <taxon>Bacteria</taxon>
        <taxon>Pseudomonadati</taxon>
        <taxon>Pseudomonadota</taxon>
        <taxon>Alphaproteobacteria</taxon>
        <taxon>Hyphomicrobiales</taxon>
        <taxon>Rhizobiaceae</taxon>
        <taxon>Rhizobium/Agrobacterium group</taxon>
        <taxon>Rhizobium</taxon>
        <taxon>Rhizobium johnstonii</taxon>
    </lineage>
</organism>
<dbReference type="KEGG" id="rle:pRL90254"/>
<dbReference type="AlphaFoldDB" id="Q1M8V6"/>
<dbReference type="GO" id="GO:0008453">
    <property type="term" value="F:alanine-glyoxylate transaminase activity"/>
    <property type="evidence" value="ECO:0007669"/>
    <property type="project" value="TreeGrafter"/>
</dbReference>
<dbReference type="EnsemblBacteria" id="CAK03978">
    <property type="protein sequence ID" value="CAK03978"/>
    <property type="gene ID" value="pRL90254"/>
</dbReference>
<dbReference type="PANTHER" id="PTHR21152">
    <property type="entry name" value="AMINOTRANSFERASE CLASS V"/>
    <property type="match status" value="1"/>
</dbReference>
<dbReference type="Gene3D" id="3.40.640.10">
    <property type="entry name" value="Type I PLP-dependent aspartate aminotransferase-like (Major domain)"/>
    <property type="match status" value="1"/>
</dbReference>
<keyword evidence="3 9" id="KW-0032">Aminotransferase</keyword>
<geneLocation type="plasmid" evidence="9 10">
    <name>pRL9</name>
</geneLocation>
<name>Q1M8V6_RHIJ3</name>
<evidence type="ECO:0000256" key="5">
    <source>
        <dbReference type="ARBA" id="ARBA00022898"/>
    </source>
</evidence>
<protein>
    <submittedName>
        <fullName evidence="9">Aspartate aminotransferase</fullName>
        <ecNumber evidence="9">2.6.1.1</ecNumber>
    </submittedName>
</protein>
<dbReference type="EMBL" id="AM236083">
    <property type="protein sequence ID" value="CAK03978.1"/>
    <property type="molecule type" value="Genomic_DNA"/>
</dbReference>
<dbReference type="PIRSF" id="PIRSF000524">
    <property type="entry name" value="SPT"/>
    <property type="match status" value="1"/>
</dbReference>
<dbReference type="SUPFAM" id="SSF53383">
    <property type="entry name" value="PLP-dependent transferases"/>
    <property type="match status" value="1"/>
</dbReference>
<evidence type="ECO:0000313" key="9">
    <source>
        <dbReference type="EMBL" id="CAK03978.1"/>
    </source>
</evidence>
<feature type="binding site" evidence="6">
    <location>
        <position position="324"/>
    </location>
    <ligand>
        <name>substrate</name>
    </ligand>
</feature>